<proteinExistence type="predicted"/>
<evidence type="ECO:0000256" key="5">
    <source>
        <dbReference type="ARBA" id="ARBA00022826"/>
    </source>
</evidence>
<feature type="domain" description="Ion transport" evidence="13">
    <location>
        <begin position="34"/>
        <end position="248"/>
    </location>
</feature>
<evidence type="ECO:0000313" key="15">
    <source>
        <dbReference type="Proteomes" id="UP000317839"/>
    </source>
</evidence>
<dbReference type="PANTHER" id="PTHR11537">
    <property type="entry name" value="VOLTAGE-GATED POTASSIUM CHANNEL"/>
    <property type="match status" value="1"/>
</dbReference>
<dbReference type="OrthoDB" id="9799090at2"/>
<dbReference type="AlphaFoldDB" id="A0A545T2M2"/>
<keyword evidence="15" id="KW-1185">Reference proteome</keyword>
<accession>A0A545T2M2</accession>
<dbReference type="GO" id="GO:0005249">
    <property type="term" value="F:voltage-gated potassium channel activity"/>
    <property type="evidence" value="ECO:0007669"/>
    <property type="project" value="InterPro"/>
</dbReference>
<dbReference type="EMBL" id="VIKR01000006">
    <property type="protein sequence ID" value="TQV71456.1"/>
    <property type="molecule type" value="Genomic_DNA"/>
</dbReference>
<keyword evidence="9" id="KW-0406">Ion transport</keyword>
<feature type="transmembrane region" description="Helical" evidence="12">
    <location>
        <begin position="217"/>
        <end position="240"/>
    </location>
</feature>
<dbReference type="GO" id="GO:0008076">
    <property type="term" value="C:voltage-gated potassium channel complex"/>
    <property type="evidence" value="ECO:0007669"/>
    <property type="project" value="InterPro"/>
</dbReference>
<evidence type="ECO:0000256" key="12">
    <source>
        <dbReference type="SAM" id="Phobius"/>
    </source>
</evidence>
<dbReference type="RefSeq" id="WP_142943855.1">
    <property type="nucleotide sequence ID" value="NZ_VIKR01000006.1"/>
</dbReference>
<dbReference type="Proteomes" id="UP000317839">
    <property type="component" value="Unassembled WGS sequence"/>
</dbReference>
<dbReference type="PANTHER" id="PTHR11537:SF254">
    <property type="entry name" value="POTASSIUM VOLTAGE-GATED CHANNEL PROTEIN SHAB"/>
    <property type="match status" value="1"/>
</dbReference>
<feature type="transmembrane region" description="Helical" evidence="12">
    <location>
        <begin position="161"/>
        <end position="182"/>
    </location>
</feature>
<evidence type="ECO:0000259" key="13">
    <source>
        <dbReference type="Pfam" id="PF00520"/>
    </source>
</evidence>
<dbReference type="GO" id="GO:0001508">
    <property type="term" value="P:action potential"/>
    <property type="evidence" value="ECO:0007669"/>
    <property type="project" value="TreeGrafter"/>
</dbReference>
<evidence type="ECO:0000256" key="6">
    <source>
        <dbReference type="ARBA" id="ARBA00022882"/>
    </source>
</evidence>
<keyword evidence="11" id="KW-0407">Ion channel</keyword>
<dbReference type="InterPro" id="IPR005821">
    <property type="entry name" value="Ion_trans_dom"/>
</dbReference>
<dbReference type="InterPro" id="IPR027359">
    <property type="entry name" value="Volt_channel_dom_sf"/>
</dbReference>
<evidence type="ECO:0000256" key="3">
    <source>
        <dbReference type="ARBA" id="ARBA00022538"/>
    </source>
</evidence>
<keyword evidence="2" id="KW-0813">Transport</keyword>
<keyword evidence="4 12" id="KW-0812">Transmembrane</keyword>
<keyword evidence="10 12" id="KW-0472">Membrane</keyword>
<name>A0A545T2M2_9GAMM</name>
<dbReference type="Gene3D" id="1.10.287.70">
    <property type="match status" value="1"/>
</dbReference>
<comment type="subcellular location">
    <subcellularLocation>
        <location evidence="1">Membrane</location>
        <topology evidence="1">Multi-pass membrane protein</topology>
    </subcellularLocation>
</comment>
<feature type="transmembrane region" description="Helical" evidence="12">
    <location>
        <begin position="69"/>
        <end position="87"/>
    </location>
</feature>
<comment type="caution">
    <text evidence="14">The sequence shown here is derived from an EMBL/GenBank/DDBJ whole genome shotgun (WGS) entry which is preliminary data.</text>
</comment>
<evidence type="ECO:0000256" key="8">
    <source>
        <dbReference type="ARBA" id="ARBA00022989"/>
    </source>
</evidence>
<dbReference type="Gene3D" id="1.20.120.350">
    <property type="entry name" value="Voltage-gated potassium channels. Chain C"/>
    <property type="match status" value="1"/>
</dbReference>
<keyword evidence="7" id="KW-0630">Potassium</keyword>
<gene>
    <name evidence="14" type="ORF">FLL45_20080</name>
</gene>
<keyword evidence="5" id="KW-0631">Potassium channel</keyword>
<keyword evidence="6" id="KW-0851">Voltage-gated channel</keyword>
<dbReference type="SUPFAM" id="SSF81324">
    <property type="entry name" value="Voltage-gated potassium channels"/>
    <property type="match status" value="1"/>
</dbReference>
<evidence type="ECO:0000256" key="7">
    <source>
        <dbReference type="ARBA" id="ARBA00022958"/>
    </source>
</evidence>
<dbReference type="InterPro" id="IPR028325">
    <property type="entry name" value="VG_K_chnl"/>
</dbReference>
<sequence length="278" mass="31758">MPRRIKRFDQGEPLSPWRENIHEIIFEADTLQGKAFDVFLIVAIILSVIAVMLESVATIRYEYGFWLDLAEWSFTIMFTIEYIFRLICVRKPWLYARSFLGIVDLISILPSYISLMYTGAETLLVIRVLRVLRIFRIFKLAEYLGEAEALIKAMRSSRKKIMVFLYTIFLFVVIFGSIMYLVEGEESGFTSIPRSVYWAIITLTTVGYGDIVPQTNIGQMIAAAVMIMGYAIIAVPTGIYSTELLKAYRETTNTACINCGEEGHDNDAEFCKFCGEKL</sequence>
<evidence type="ECO:0000256" key="10">
    <source>
        <dbReference type="ARBA" id="ARBA00023136"/>
    </source>
</evidence>
<dbReference type="PRINTS" id="PR00169">
    <property type="entry name" value="KCHANNEL"/>
</dbReference>
<keyword evidence="8 12" id="KW-1133">Transmembrane helix</keyword>
<organism evidence="14 15">
    <name type="scientific">Aliikangiella marina</name>
    <dbReference type="NCBI Taxonomy" id="1712262"/>
    <lineage>
        <taxon>Bacteria</taxon>
        <taxon>Pseudomonadati</taxon>
        <taxon>Pseudomonadota</taxon>
        <taxon>Gammaproteobacteria</taxon>
        <taxon>Oceanospirillales</taxon>
        <taxon>Pleioneaceae</taxon>
        <taxon>Aliikangiella</taxon>
    </lineage>
</organism>
<evidence type="ECO:0000256" key="9">
    <source>
        <dbReference type="ARBA" id="ARBA00023065"/>
    </source>
</evidence>
<evidence type="ECO:0000256" key="2">
    <source>
        <dbReference type="ARBA" id="ARBA00022448"/>
    </source>
</evidence>
<protein>
    <submittedName>
        <fullName evidence="14">Ion transporter</fullName>
    </submittedName>
</protein>
<evidence type="ECO:0000256" key="1">
    <source>
        <dbReference type="ARBA" id="ARBA00004141"/>
    </source>
</evidence>
<evidence type="ECO:0000313" key="14">
    <source>
        <dbReference type="EMBL" id="TQV71456.1"/>
    </source>
</evidence>
<dbReference type="Pfam" id="PF00520">
    <property type="entry name" value="Ion_trans"/>
    <property type="match status" value="1"/>
</dbReference>
<feature type="transmembrane region" description="Helical" evidence="12">
    <location>
        <begin position="38"/>
        <end position="57"/>
    </location>
</feature>
<evidence type="ECO:0000256" key="4">
    <source>
        <dbReference type="ARBA" id="ARBA00022692"/>
    </source>
</evidence>
<evidence type="ECO:0000256" key="11">
    <source>
        <dbReference type="ARBA" id="ARBA00023303"/>
    </source>
</evidence>
<reference evidence="14 15" key="1">
    <citation type="submission" date="2019-06" db="EMBL/GenBank/DDBJ databases">
        <title>Draft genome of Aliikangiella marina GYP-15.</title>
        <authorList>
            <person name="Wang G."/>
        </authorList>
    </citation>
    <scope>NUCLEOTIDE SEQUENCE [LARGE SCALE GENOMIC DNA]</scope>
    <source>
        <strain evidence="14 15">GYP-15</strain>
    </source>
</reference>
<keyword evidence="3" id="KW-0633">Potassium transport</keyword>